<dbReference type="InterPro" id="IPR011330">
    <property type="entry name" value="Glyco_hydro/deAcase_b/a-brl"/>
</dbReference>
<accession>A0A1I5LH13</accession>
<dbReference type="GO" id="GO:0016810">
    <property type="term" value="F:hydrolase activity, acting on carbon-nitrogen (but not peptide) bonds"/>
    <property type="evidence" value="ECO:0007669"/>
    <property type="project" value="InterPro"/>
</dbReference>
<dbReference type="GO" id="GO:0005576">
    <property type="term" value="C:extracellular region"/>
    <property type="evidence" value="ECO:0007669"/>
    <property type="project" value="UniProtKB-SubCell"/>
</dbReference>
<proteinExistence type="predicted"/>
<keyword evidence="2" id="KW-0732">Signal</keyword>
<evidence type="ECO:0000259" key="3">
    <source>
        <dbReference type="PROSITE" id="PS51677"/>
    </source>
</evidence>
<gene>
    <name evidence="4" type="ORF">SAMN05216234_10323</name>
</gene>
<comment type="subcellular location">
    <subcellularLocation>
        <location evidence="1">Secreted</location>
    </subcellularLocation>
</comment>
<dbReference type="Pfam" id="PF01522">
    <property type="entry name" value="Polysacc_deac_1"/>
    <property type="match status" value="1"/>
</dbReference>
<dbReference type="GO" id="GO:0005975">
    <property type="term" value="P:carbohydrate metabolic process"/>
    <property type="evidence" value="ECO:0007669"/>
    <property type="project" value="InterPro"/>
</dbReference>
<sequence length="316" mass="36763">MRLWFWLSCICLSLWADAHIFVYHRFGDIKHQSTNTSIEVLKKEFEYFKENGYKVITLSKLVKAIKDGKTIPDNWVVLTIDDSYKSFYKNGLPVFKKYGYPFTLFVYTKATEAGYGDFMTWKQINEAKKYGELGFHSHTHPHMVSKSSKDLKKDFATGIELMQKRIGVKPKYFAYPYGEYDDRVKKIAKEYNFEAILNQNVGAVSKFSDIFDIDRIALTGSTNLKSKLKIKFLPATWIEPKNYPKDGIVKTIHIKIDTPVKTKKAQLYITGYGWQLVTIKNNRVKVKLDKPLKNRRSRLILKLDNDKISTKILVKP</sequence>
<evidence type="ECO:0000256" key="1">
    <source>
        <dbReference type="ARBA" id="ARBA00004613"/>
    </source>
</evidence>
<dbReference type="InterPro" id="IPR051398">
    <property type="entry name" value="Polysacch_Deacetylase"/>
</dbReference>
<keyword evidence="5" id="KW-1185">Reference proteome</keyword>
<dbReference type="PANTHER" id="PTHR34216:SF3">
    <property type="entry name" value="POLY-BETA-1,6-N-ACETYL-D-GLUCOSAMINE N-DEACETYLASE"/>
    <property type="match status" value="1"/>
</dbReference>
<protein>
    <submittedName>
        <fullName evidence="4">Polysaccharide deacetylase</fullName>
    </submittedName>
</protein>
<organism evidence="4 5">
    <name type="scientific">Hydrogenimonas thermophila</name>
    <dbReference type="NCBI Taxonomy" id="223786"/>
    <lineage>
        <taxon>Bacteria</taxon>
        <taxon>Pseudomonadati</taxon>
        <taxon>Campylobacterota</taxon>
        <taxon>Epsilonproteobacteria</taxon>
        <taxon>Campylobacterales</taxon>
        <taxon>Hydrogenimonadaceae</taxon>
        <taxon>Hydrogenimonas</taxon>
    </lineage>
</organism>
<dbReference type="SUPFAM" id="SSF88713">
    <property type="entry name" value="Glycoside hydrolase/deacetylase"/>
    <property type="match status" value="1"/>
</dbReference>
<name>A0A1I5LH13_9BACT</name>
<dbReference type="PROSITE" id="PS51677">
    <property type="entry name" value="NODB"/>
    <property type="match status" value="1"/>
</dbReference>
<dbReference type="PANTHER" id="PTHR34216">
    <property type="match status" value="1"/>
</dbReference>
<dbReference type="AlphaFoldDB" id="A0A1I5LH13"/>
<dbReference type="RefSeq" id="WP_092910367.1">
    <property type="nucleotide sequence ID" value="NZ_FOXB01000003.1"/>
</dbReference>
<dbReference type="EMBL" id="FOXB01000003">
    <property type="protein sequence ID" value="SFO96462.1"/>
    <property type="molecule type" value="Genomic_DNA"/>
</dbReference>
<dbReference type="Gene3D" id="3.20.20.370">
    <property type="entry name" value="Glycoside hydrolase/deacetylase"/>
    <property type="match status" value="1"/>
</dbReference>
<dbReference type="CDD" id="cd10973">
    <property type="entry name" value="CE4_DAC_u4_5s"/>
    <property type="match status" value="1"/>
</dbReference>
<reference evidence="4 5" key="1">
    <citation type="submission" date="2016-10" db="EMBL/GenBank/DDBJ databases">
        <authorList>
            <person name="de Groot N.N."/>
        </authorList>
    </citation>
    <scope>NUCLEOTIDE SEQUENCE [LARGE SCALE GENOMIC DNA]</scope>
    <source>
        <strain evidence="4 5">EP1-55-1</strain>
    </source>
</reference>
<evidence type="ECO:0000313" key="4">
    <source>
        <dbReference type="EMBL" id="SFO96462.1"/>
    </source>
</evidence>
<feature type="domain" description="NodB homology" evidence="3">
    <location>
        <begin position="74"/>
        <end position="316"/>
    </location>
</feature>
<evidence type="ECO:0000313" key="5">
    <source>
        <dbReference type="Proteomes" id="UP000199227"/>
    </source>
</evidence>
<dbReference type="Proteomes" id="UP000199227">
    <property type="component" value="Unassembled WGS sequence"/>
</dbReference>
<evidence type="ECO:0000256" key="2">
    <source>
        <dbReference type="ARBA" id="ARBA00022729"/>
    </source>
</evidence>
<dbReference type="STRING" id="223786.SAMN05216234_10323"/>
<dbReference type="InterPro" id="IPR002509">
    <property type="entry name" value="NODB_dom"/>
</dbReference>
<dbReference type="OrthoDB" id="9776235at2"/>